<name>A0ABY5V288_9BACT</name>
<proteinExistence type="predicted"/>
<gene>
    <name evidence="1" type="ORF">NQ491_04160</name>
</gene>
<accession>A0ABY5V288</accession>
<reference evidence="1" key="1">
    <citation type="journal article" date="2022" name="Cell">
        <title>Design, construction, and in vivo augmentation of a complex gut microbiome.</title>
        <authorList>
            <person name="Cheng A.G."/>
            <person name="Ho P.Y."/>
            <person name="Aranda-Diaz A."/>
            <person name="Jain S."/>
            <person name="Yu F.B."/>
            <person name="Meng X."/>
            <person name="Wang M."/>
            <person name="Iakiviak M."/>
            <person name="Nagashima K."/>
            <person name="Zhao A."/>
            <person name="Murugkar P."/>
            <person name="Patil A."/>
            <person name="Atabakhsh K."/>
            <person name="Weakley A."/>
            <person name="Yan J."/>
            <person name="Brumbaugh A.R."/>
            <person name="Higginbottom S."/>
            <person name="Dimas A."/>
            <person name="Shiver A.L."/>
            <person name="Deutschbauer A."/>
            <person name="Neff N."/>
            <person name="Sonnenburg J.L."/>
            <person name="Huang K.C."/>
            <person name="Fischbach M.A."/>
        </authorList>
    </citation>
    <scope>NUCLEOTIDE SEQUENCE</scope>
    <source>
        <strain evidence="1">AP11</strain>
    </source>
</reference>
<evidence type="ECO:0000313" key="1">
    <source>
        <dbReference type="EMBL" id="UWN57978.1"/>
    </source>
</evidence>
<evidence type="ECO:0000313" key="2">
    <source>
        <dbReference type="Proteomes" id="UP001059295"/>
    </source>
</evidence>
<dbReference type="EMBL" id="CP102294">
    <property type="protein sequence ID" value="UWN57978.1"/>
    <property type="molecule type" value="Genomic_DNA"/>
</dbReference>
<protein>
    <submittedName>
        <fullName evidence="1">Uncharacterized protein</fullName>
    </submittedName>
</protein>
<dbReference type="RefSeq" id="WP_019246330.1">
    <property type="nucleotide sequence ID" value="NZ_CAPH01000015.1"/>
</dbReference>
<keyword evidence="2" id="KW-1185">Reference proteome</keyword>
<organism evidence="1 2">
    <name type="scientific">Alistipes ihumii AP11</name>
    <dbReference type="NCBI Taxonomy" id="1211813"/>
    <lineage>
        <taxon>Bacteria</taxon>
        <taxon>Pseudomonadati</taxon>
        <taxon>Bacteroidota</taxon>
        <taxon>Bacteroidia</taxon>
        <taxon>Bacteroidales</taxon>
        <taxon>Rikenellaceae</taxon>
        <taxon>Alistipes</taxon>
    </lineage>
</organism>
<dbReference type="Proteomes" id="UP001059295">
    <property type="component" value="Chromosome"/>
</dbReference>
<sequence length="108" mass="12464">MATTKEHIIQYCKDHNFKLREEDFDGSIHQYSKYLSKTILLFIGVSDTMLNVGIIVLDTQQQVYKKDTTLPLTLIEPSYWRLHLSTMVHDVVAAVFDEMTGLGFNPKK</sequence>
<dbReference type="GeneID" id="82890900"/>